<accession>A0AAV7TZN3</accession>
<feature type="compositionally biased region" description="Low complexity" evidence="1">
    <location>
        <begin position="81"/>
        <end position="92"/>
    </location>
</feature>
<evidence type="ECO:0000256" key="1">
    <source>
        <dbReference type="SAM" id="MobiDB-lite"/>
    </source>
</evidence>
<sequence>MSSGGSHMSSAIRGVRSGPPVNGEREELDPLCSELLSLSSPYRLSCSSGAAVPDHDVLLEVPGASLVVAHTLRARAPLLLPRPSAASISPRPSGRHVASA</sequence>
<keyword evidence="3" id="KW-1185">Reference proteome</keyword>
<dbReference type="EMBL" id="JANPWB010000006">
    <property type="protein sequence ID" value="KAJ1181284.1"/>
    <property type="molecule type" value="Genomic_DNA"/>
</dbReference>
<evidence type="ECO:0000313" key="2">
    <source>
        <dbReference type="EMBL" id="KAJ1181284.1"/>
    </source>
</evidence>
<protein>
    <submittedName>
        <fullName evidence="2">Uncharacterized protein</fullName>
    </submittedName>
</protein>
<gene>
    <name evidence="2" type="ORF">NDU88_006492</name>
</gene>
<comment type="caution">
    <text evidence="2">The sequence shown here is derived from an EMBL/GenBank/DDBJ whole genome shotgun (WGS) entry which is preliminary data.</text>
</comment>
<dbReference type="Proteomes" id="UP001066276">
    <property type="component" value="Chromosome 3_2"/>
</dbReference>
<reference evidence="2" key="1">
    <citation type="journal article" date="2022" name="bioRxiv">
        <title>Sequencing and chromosome-scale assembly of the giantPleurodeles waltlgenome.</title>
        <authorList>
            <person name="Brown T."/>
            <person name="Elewa A."/>
            <person name="Iarovenko S."/>
            <person name="Subramanian E."/>
            <person name="Araus A.J."/>
            <person name="Petzold A."/>
            <person name="Susuki M."/>
            <person name="Suzuki K.-i.T."/>
            <person name="Hayashi T."/>
            <person name="Toyoda A."/>
            <person name="Oliveira C."/>
            <person name="Osipova E."/>
            <person name="Leigh N.D."/>
            <person name="Simon A."/>
            <person name="Yun M.H."/>
        </authorList>
    </citation>
    <scope>NUCLEOTIDE SEQUENCE</scope>
    <source>
        <strain evidence="2">20211129_DDA</strain>
        <tissue evidence="2">Liver</tissue>
    </source>
</reference>
<feature type="region of interest" description="Disordered" evidence="1">
    <location>
        <begin position="1"/>
        <end position="28"/>
    </location>
</feature>
<dbReference type="AlphaFoldDB" id="A0AAV7TZN3"/>
<evidence type="ECO:0000313" key="3">
    <source>
        <dbReference type="Proteomes" id="UP001066276"/>
    </source>
</evidence>
<proteinExistence type="predicted"/>
<organism evidence="2 3">
    <name type="scientific">Pleurodeles waltl</name>
    <name type="common">Iberian ribbed newt</name>
    <dbReference type="NCBI Taxonomy" id="8319"/>
    <lineage>
        <taxon>Eukaryota</taxon>
        <taxon>Metazoa</taxon>
        <taxon>Chordata</taxon>
        <taxon>Craniata</taxon>
        <taxon>Vertebrata</taxon>
        <taxon>Euteleostomi</taxon>
        <taxon>Amphibia</taxon>
        <taxon>Batrachia</taxon>
        <taxon>Caudata</taxon>
        <taxon>Salamandroidea</taxon>
        <taxon>Salamandridae</taxon>
        <taxon>Pleurodelinae</taxon>
        <taxon>Pleurodeles</taxon>
    </lineage>
</organism>
<feature type="region of interest" description="Disordered" evidence="1">
    <location>
        <begin position="81"/>
        <end position="100"/>
    </location>
</feature>
<name>A0AAV7TZN3_PLEWA</name>